<dbReference type="InterPro" id="IPR032301">
    <property type="entry name" value="DUF4844"/>
</dbReference>
<dbReference type="InterPro" id="IPR038360">
    <property type="entry name" value="DUF4844_sf"/>
</dbReference>
<dbReference type="Proteomes" id="UP001501469">
    <property type="component" value="Unassembled WGS sequence"/>
</dbReference>
<dbReference type="EMBL" id="BAABDK010000032">
    <property type="protein sequence ID" value="GAA4051479.1"/>
    <property type="molecule type" value="Genomic_DNA"/>
</dbReference>
<evidence type="ECO:0000313" key="2">
    <source>
        <dbReference type="EMBL" id="GAA4051479.1"/>
    </source>
</evidence>
<protein>
    <recommendedName>
        <fullName evidence="4">DUF4844 domain-containing protein</fullName>
    </recommendedName>
</protein>
<reference evidence="3" key="1">
    <citation type="journal article" date="2019" name="Int. J. Syst. Evol. Microbiol.">
        <title>The Global Catalogue of Microorganisms (GCM) 10K type strain sequencing project: providing services to taxonomists for standard genome sequencing and annotation.</title>
        <authorList>
            <consortium name="The Broad Institute Genomics Platform"/>
            <consortium name="The Broad Institute Genome Sequencing Center for Infectious Disease"/>
            <person name="Wu L."/>
            <person name="Ma J."/>
        </authorList>
    </citation>
    <scope>NUCLEOTIDE SEQUENCE [LARGE SCALE GENOMIC DNA]</scope>
    <source>
        <strain evidence="3">JCM 17225</strain>
    </source>
</reference>
<name>A0ABP7USP0_9BACT</name>
<organism evidence="2 3">
    <name type="scientific">Hymenobacter glaciei</name>
    <dbReference type="NCBI Taxonomy" id="877209"/>
    <lineage>
        <taxon>Bacteria</taxon>
        <taxon>Pseudomonadati</taxon>
        <taxon>Bacteroidota</taxon>
        <taxon>Cytophagia</taxon>
        <taxon>Cytophagales</taxon>
        <taxon>Hymenobacteraceae</taxon>
        <taxon>Hymenobacter</taxon>
    </lineage>
</organism>
<gene>
    <name evidence="2" type="ORF">GCM10022409_42850</name>
</gene>
<evidence type="ECO:0000313" key="3">
    <source>
        <dbReference type="Proteomes" id="UP001501469"/>
    </source>
</evidence>
<feature type="chain" id="PRO_5046418597" description="DUF4844 domain-containing protein" evidence="1">
    <location>
        <begin position="22"/>
        <end position="145"/>
    </location>
</feature>
<evidence type="ECO:0008006" key="4">
    <source>
        <dbReference type="Google" id="ProtNLM"/>
    </source>
</evidence>
<feature type="signal peptide" evidence="1">
    <location>
        <begin position="1"/>
        <end position="21"/>
    </location>
</feature>
<keyword evidence="3" id="KW-1185">Reference proteome</keyword>
<dbReference type="RefSeq" id="WP_345058724.1">
    <property type="nucleotide sequence ID" value="NZ_BAABDK010000032.1"/>
</dbReference>
<evidence type="ECO:0000256" key="1">
    <source>
        <dbReference type="SAM" id="SignalP"/>
    </source>
</evidence>
<dbReference type="Gene3D" id="1.20.1480.40">
    <property type="entry name" value="Uncharacterised protein PF16133, DUF4844"/>
    <property type="match status" value="1"/>
</dbReference>
<dbReference type="Pfam" id="PF16133">
    <property type="entry name" value="DUF4844"/>
    <property type="match status" value="1"/>
</dbReference>
<proteinExistence type="predicted"/>
<accession>A0ABP7USP0</accession>
<keyword evidence="1" id="KW-0732">Signal</keyword>
<comment type="caution">
    <text evidence="2">The sequence shown here is derived from an EMBL/GenBank/DDBJ whole genome shotgun (WGS) entry which is preliminary data.</text>
</comment>
<sequence>MKRFCCSLLLSCLAFLSHAQAPTRPGSSLVVGRLEDFIEATKHVAEPNASLKSQVEARPELNRLLVIAAFDFVQITRTAPSREAYLDAMDRGLARLDALMMTPGDRREIANFYIDLMDIVGIDSSDGRLDAFAARQPASPLKASN</sequence>